<reference evidence="1" key="1">
    <citation type="journal article" date="2014" name="Int. J. Syst. Evol. Microbiol.">
        <title>Complete genome of a new Firmicutes species belonging to the dominant human colonic microbiota ('Ruminococcus bicirculans') reveals two chromosomes and a selective capacity to utilize plant glucans.</title>
        <authorList>
            <consortium name="NISC Comparative Sequencing Program"/>
            <person name="Wegmann U."/>
            <person name="Louis P."/>
            <person name="Goesmann A."/>
            <person name="Henrissat B."/>
            <person name="Duncan S.H."/>
            <person name="Flint H.J."/>
        </authorList>
    </citation>
    <scope>NUCLEOTIDE SEQUENCE</scope>
    <source>
        <strain evidence="1">CECT 7184</strain>
    </source>
</reference>
<reference evidence="3" key="2">
    <citation type="journal article" date="2019" name="Int. J. Syst. Evol. Microbiol.">
        <title>The Global Catalogue of Microorganisms (GCM) 10K type strain sequencing project: providing services to taxonomists for standard genome sequencing and annotation.</title>
        <authorList>
            <consortium name="The Broad Institute Genomics Platform"/>
            <consortium name="The Broad Institute Genome Sequencing Center for Infectious Disease"/>
            <person name="Wu L."/>
            <person name="Ma J."/>
        </authorList>
    </citation>
    <scope>NUCLEOTIDE SEQUENCE [LARGE SCALE GENOMIC DNA]</scope>
    <source>
        <strain evidence="3">CECT 7184</strain>
    </source>
</reference>
<dbReference type="Proteomes" id="UP001242368">
    <property type="component" value="Unassembled WGS sequence"/>
</dbReference>
<protein>
    <submittedName>
        <fullName evidence="1">Uncharacterized protein</fullName>
    </submittedName>
</protein>
<sequence length="56" mass="6733">MYNKIDIIFTMKELDLYSEAKPRYYQLIPNREDGLILLALYQKNYTLNNCSNLLKE</sequence>
<reference evidence="1" key="3">
    <citation type="submission" date="2023-06" db="EMBL/GenBank/DDBJ databases">
        <authorList>
            <person name="Lucena T."/>
            <person name="Sun Q."/>
        </authorList>
    </citation>
    <scope>NUCLEOTIDE SEQUENCE</scope>
    <source>
        <strain evidence="1">CECT 7184</strain>
    </source>
</reference>
<comment type="caution">
    <text evidence="1">The sequence shown here is derived from an EMBL/GenBank/DDBJ whole genome shotgun (WGS) entry which is preliminary data.</text>
</comment>
<evidence type="ECO:0000313" key="1">
    <source>
        <dbReference type="EMBL" id="MDN3707602.1"/>
    </source>
</evidence>
<dbReference type="EMBL" id="JAUFQU010000030">
    <property type="protein sequence ID" value="MDN3709320.1"/>
    <property type="molecule type" value="Genomic_DNA"/>
</dbReference>
<name>A0ABT8CWQ6_9FLAO</name>
<proteinExistence type="predicted"/>
<accession>A0ABT8CWQ6</accession>
<gene>
    <name evidence="1" type="ORF">QW060_10700</name>
    <name evidence="2" type="ORF">QW060_20090</name>
</gene>
<evidence type="ECO:0000313" key="3">
    <source>
        <dbReference type="Proteomes" id="UP001242368"/>
    </source>
</evidence>
<keyword evidence="3" id="KW-1185">Reference proteome</keyword>
<dbReference type="RefSeq" id="WP_290363574.1">
    <property type="nucleotide sequence ID" value="NZ_JAUFQU010000001.1"/>
</dbReference>
<organism evidence="1 3">
    <name type="scientific">Paenimyroides ceti</name>
    <dbReference type="NCBI Taxonomy" id="395087"/>
    <lineage>
        <taxon>Bacteria</taxon>
        <taxon>Pseudomonadati</taxon>
        <taxon>Bacteroidota</taxon>
        <taxon>Flavobacteriia</taxon>
        <taxon>Flavobacteriales</taxon>
        <taxon>Flavobacteriaceae</taxon>
        <taxon>Paenimyroides</taxon>
    </lineage>
</organism>
<evidence type="ECO:0000313" key="2">
    <source>
        <dbReference type="EMBL" id="MDN3709320.1"/>
    </source>
</evidence>
<dbReference type="EMBL" id="JAUFQU010000001">
    <property type="protein sequence ID" value="MDN3707602.1"/>
    <property type="molecule type" value="Genomic_DNA"/>
</dbReference>